<gene>
    <name evidence="6" type="ORF">I7412_18705</name>
</gene>
<reference evidence="6" key="1">
    <citation type="submission" date="2020-12" db="EMBL/GenBank/DDBJ databases">
        <title>Genomic characterization of non-nitrogen-fixing Frankia strains.</title>
        <authorList>
            <person name="Carlos-Shanley C."/>
            <person name="Guerra T."/>
            <person name="Hahn D."/>
        </authorList>
    </citation>
    <scope>NUCLEOTIDE SEQUENCE</scope>
    <source>
        <strain evidence="6">CN6</strain>
    </source>
</reference>
<keyword evidence="7" id="KW-1185">Reference proteome</keyword>
<keyword evidence="3" id="KW-0378">Hydrolase</keyword>
<dbReference type="InterPro" id="IPR036866">
    <property type="entry name" value="RibonucZ/Hydroxyglut_hydro"/>
</dbReference>
<dbReference type="RefSeq" id="WP_203008082.1">
    <property type="nucleotide sequence ID" value="NZ_JADWYW010000515.1"/>
</dbReference>
<dbReference type="InterPro" id="IPR051013">
    <property type="entry name" value="MBL_superfamily_lactonases"/>
</dbReference>
<comment type="caution">
    <text evidence="6">The sequence shown here is derived from an EMBL/GenBank/DDBJ whole genome shotgun (WGS) entry which is preliminary data.</text>
</comment>
<dbReference type="GO" id="GO:0046872">
    <property type="term" value="F:metal ion binding"/>
    <property type="evidence" value="ECO:0007669"/>
    <property type="project" value="UniProtKB-KW"/>
</dbReference>
<feature type="domain" description="Metallo-beta-lactamase" evidence="5">
    <location>
        <begin position="52"/>
        <end position="265"/>
    </location>
</feature>
<protein>
    <submittedName>
        <fullName evidence="6">MBL fold metallo-hydrolase</fullName>
    </submittedName>
</protein>
<dbReference type="PANTHER" id="PTHR42978:SF6">
    <property type="entry name" value="QUORUM-QUENCHING LACTONASE YTNP-RELATED"/>
    <property type="match status" value="1"/>
</dbReference>
<dbReference type="InterPro" id="IPR001279">
    <property type="entry name" value="Metallo-B-lactamas"/>
</dbReference>
<evidence type="ECO:0000256" key="4">
    <source>
        <dbReference type="ARBA" id="ARBA00022833"/>
    </source>
</evidence>
<keyword evidence="4" id="KW-0862">Zinc</keyword>
<accession>A0A937RKS9</accession>
<sequence length="289" mass="32016">MRLGAASLERVEEQRFPVSLTAMTQDEAFLERQARSLPPGFLDGAARTFQFSSHSWVLRVDGLVVVVDPCTGNGRRLGQAPAFNDLDTPYLERLAAAGAPADEVDVVFCTHLHHDHCGWNVTFQDGRWVPTFPNAVYLFVEEEFHRWDPASPAQHANSFNPNVFDHCVRPVVEAGLAKVVSLPYQVSPSLTIESATGHTVGHAMLRLASEGMRAYFTGDAFHHPIQFSRPELHLPGCDDLASAIETRRRLVRRLRDEGAFVMPAHFPAPHYGRLGLDGDEVRFLPGGAE</sequence>
<organism evidence="6 7">
    <name type="scientific">Frankia nepalensis</name>
    <dbReference type="NCBI Taxonomy" id="1836974"/>
    <lineage>
        <taxon>Bacteria</taxon>
        <taxon>Bacillati</taxon>
        <taxon>Actinomycetota</taxon>
        <taxon>Actinomycetes</taxon>
        <taxon>Frankiales</taxon>
        <taxon>Frankiaceae</taxon>
        <taxon>Frankia</taxon>
    </lineage>
</organism>
<dbReference type="SUPFAM" id="SSF56281">
    <property type="entry name" value="Metallo-hydrolase/oxidoreductase"/>
    <property type="match status" value="1"/>
</dbReference>
<dbReference type="CDD" id="cd16277">
    <property type="entry name" value="metallo-hydrolase-like_MBL-fold"/>
    <property type="match status" value="1"/>
</dbReference>
<dbReference type="GO" id="GO:0016787">
    <property type="term" value="F:hydrolase activity"/>
    <property type="evidence" value="ECO:0007669"/>
    <property type="project" value="UniProtKB-KW"/>
</dbReference>
<keyword evidence="2" id="KW-0479">Metal-binding</keyword>
<evidence type="ECO:0000313" key="6">
    <source>
        <dbReference type="EMBL" id="MBL7629154.1"/>
    </source>
</evidence>
<dbReference type="PANTHER" id="PTHR42978">
    <property type="entry name" value="QUORUM-QUENCHING LACTONASE YTNP-RELATED-RELATED"/>
    <property type="match status" value="1"/>
</dbReference>
<dbReference type="SMART" id="SM00849">
    <property type="entry name" value="Lactamase_B"/>
    <property type="match status" value="1"/>
</dbReference>
<dbReference type="AlphaFoldDB" id="A0A937RKS9"/>
<dbReference type="EMBL" id="JAEACQ010000215">
    <property type="protein sequence ID" value="MBL7629154.1"/>
    <property type="molecule type" value="Genomic_DNA"/>
</dbReference>
<evidence type="ECO:0000256" key="1">
    <source>
        <dbReference type="ARBA" id="ARBA00007749"/>
    </source>
</evidence>
<evidence type="ECO:0000313" key="7">
    <source>
        <dbReference type="Proteomes" id="UP000604475"/>
    </source>
</evidence>
<proteinExistence type="inferred from homology"/>
<dbReference type="Pfam" id="PF00753">
    <property type="entry name" value="Lactamase_B"/>
    <property type="match status" value="1"/>
</dbReference>
<evidence type="ECO:0000256" key="3">
    <source>
        <dbReference type="ARBA" id="ARBA00022801"/>
    </source>
</evidence>
<dbReference type="Proteomes" id="UP000604475">
    <property type="component" value="Unassembled WGS sequence"/>
</dbReference>
<evidence type="ECO:0000256" key="2">
    <source>
        <dbReference type="ARBA" id="ARBA00022723"/>
    </source>
</evidence>
<comment type="similarity">
    <text evidence="1">Belongs to the metallo-beta-lactamase superfamily.</text>
</comment>
<dbReference type="Gene3D" id="3.60.15.10">
    <property type="entry name" value="Ribonuclease Z/Hydroxyacylglutathione hydrolase-like"/>
    <property type="match status" value="1"/>
</dbReference>
<evidence type="ECO:0000259" key="5">
    <source>
        <dbReference type="SMART" id="SM00849"/>
    </source>
</evidence>
<name>A0A937RKS9_9ACTN</name>